<evidence type="ECO:0000256" key="1">
    <source>
        <dbReference type="ARBA" id="ARBA00004651"/>
    </source>
</evidence>
<dbReference type="Pfam" id="PF00528">
    <property type="entry name" value="BPD_transp_1"/>
    <property type="match status" value="1"/>
</dbReference>
<comment type="subcellular location">
    <subcellularLocation>
        <location evidence="1 9">Cell membrane</location>
        <topology evidence="1 9">Multi-pass membrane protein</topology>
    </subcellularLocation>
</comment>
<evidence type="ECO:0000259" key="10">
    <source>
        <dbReference type="PROSITE" id="PS50928"/>
    </source>
</evidence>
<feature type="transmembrane region" description="Helical" evidence="9">
    <location>
        <begin position="157"/>
        <end position="179"/>
    </location>
</feature>
<feature type="transmembrane region" description="Helical" evidence="9">
    <location>
        <begin position="60"/>
        <end position="79"/>
    </location>
</feature>
<feature type="transmembrane region" description="Helical" evidence="9">
    <location>
        <begin position="85"/>
        <end position="106"/>
    </location>
</feature>
<proteinExistence type="inferred from homology"/>
<name>A0A402B7P3_9CHLR</name>
<evidence type="ECO:0000313" key="11">
    <source>
        <dbReference type="EMBL" id="GCE27374.1"/>
    </source>
</evidence>
<reference evidence="12" key="1">
    <citation type="submission" date="2018-12" db="EMBL/GenBank/DDBJ databases">
        <title>Tengunoibacter tsumagoiensis gen. nov., sp. nov., Dictyobacter kobayashii sp. nov., D. alpinus sp. nov., and D. joshuensis sp. nov. and description of Dictyobacteraceae fam. nov. within the order Ktedonobacterales isolated from Tengu-no-mugimeshi.</title>
        <authorList>
            <person name="Wang C.M."/>
            <person name="Zheng Y."/>
            <person name="Sakai Y."/>
            <person name="Toyoda A."/>
            <person name="Minakuchi Y."/>
            <person name="Abe K."/>
            <person name="Yokota A."/>
            <person name="Yabe S."/>
        </authorList>
    </citation>
    <scope>NUCLEOTIDE SEQUENCE [LARGE SCALE GENOMIC DNA]</scope>
    <source>
        <strain evidence="12">Uno16</strain>
    </source>
</reference>
<evidence type="ECO:0000256" key="9">
    <source>
        <dbReference type="RuleBase" id="RU363032"/>
    </source>
</evidence>
<keyword evidence="6" id="KW-0029">Amino-acid transport</keyword>
<dbReference type="Gene3D" id="1.10.3720.10">
    <property type="entry name" value="MetI-like"/>
    <property type="match status" value="1"/>
</dbReference>
<dbReference type="InterPro" id="IPR035906">
    <property type="entry name" value="MetI-like_sf"/>
</dbReference>
<dbReference type="CDD" id="cd06261">
    <property type="entry name" value="TM_PBP2"/>
    <property type="match status" value="1"/>
</dbReference>
<keyword evidence="8 9" id="KW-0472">Membrane</keyword>
<dbReference type="AlphaFoldDB" id="A0A402B7P3"/>
<dbReference type="Proteomes" id="UP000287171">
    <property type="component" value="Unassembled WGS sequence"/>
</dbReference>
<dbReference type="GO" id="GO:0006865">
    <property type="term" value="P:amino acid transport"/>
    <property type="evidence" value="ECO:0007669"/>
    <property type="project" value="UniProtKB-KW"/>
</dbReference>
<gene>
    <name evidence="11" type="ORF">KDA_28580</name>
</gene>
<evidence type="ECO:0000256" key="2">
    <source>
        <dbReference type="ARBA" id="ARBA00010072"/>
    </source>
</evidence>
<evidence type="ECO:0000256" key="4">
    <source>
        <dbReference type="ARBA" id="ARBA00022475"/>
    </source>
</evidence>
<protein>
    <submittedName>
        <fullName evidence="11">Glutamine ABC transporter permease</fullName>
    </submittedName>
</protein>
<dbReference type="SUPFAM" id="SSF161098">
    <property type="entry name" value="MetI-like"/>
    <property type="match status" value="1"/>
</dbReference>
<dbReference type="InterPro" id="IPR043429">
    <property type="entry name" value="ArtM/GltK/GlnP/TcyL/YhdX-like"/>
</dbReference>
<dbReference type="OrthoDB" id="9787841at2"/>
<organism evidence="11 12">
    <name type="scientific">Dictyobacter alpinus</name>
    <dbReference type="NCBI Taxonomy" id="2014873"/>
    <lineage>
        <taxon>Bacteria</taxon>
        <taxon>Bacillati</taxon>
        <taxon>Chloroflexota</taxon>
        <taxon>Ktedonobacteria</taxon>
        <taxon>Ktedonobacterales</taxon>
        <taxon>Dictyobacteraceae</taxon>
        <taxon>Dictyobacter</taxon>
    </lineage>
</organism>
<dbReference type="GO" id="GO:0022857">
    <property type="term" value="F:transmembrane transporter activity"/>
    <property type="evidence" value="ECO:0007669"/>
    <property type="project" value="InterPro"/>
</dbReference>
<keyword evidence="5 9" id="KW-0812">Transmembrane</keyword>
<feature type="domain" description="ABC transmembrane type-1" evidence="10">
    <location>
        <begin position="15"/>
        <end position="212"/>
    </location>
</feature>
<evidence type="ECO:0000256" key="6">
    <source>
        <dbReference type="ARBA" id="ARBA00022970"/>
    </source>
</evidence>
<dbReference type="PANTHER" id="PTHR30614:SF20">
    <property type="entry name" value="GLUTAMINE TRANSPORT SYSTEM PERMEASE PROTEIN GLNP"/>
    <property type="match status" value="1"/>
</dbReference>
<dbReference type="InterPro" id="IPR010065">
    <property type="entry name" value="AA_ABC_transptr_permease_3TM"/>
</dbReference>
<accession>A0A402B7P3</accession>
<dbReference type="PROSITE" id="PS50928">
    <property type="entry name" value="ABC_TM1"/>
    <property type="match status" value="1"/>
</dbReference>
<evidence type="ECO:0000256" key="3">
    <source>
        <dbReference type="ARBA" id="ARBA00022448"/>
    </source>
</evidence>
<dbReference type="InterPro" id="IPR000515">
    <property type="entry name" value="MetI-like"/>
</dbReference>
<dbReference type="GO" id="GO:0043190">
    <property type="term" value="C:ATP-binding cassette (ABC) transporter complex"/>
    <property type="evidence" value="ECO:0007669"/>
    <property type="project" value="InterPro"/>
</dbReference>
<keyword evidence="12" id="KW-1185">Reference proteome</keyword>
<comment type="caution">
    <text evidence="11">The sequence shown here is derived from an EMBL/GenBank/DDBJ whole genome shotgun (WGS) entry which is preliminary data.</text>
</comment>
<sequence>MDVIWPALPAFLVGARNTIFYCVAAFPLALLLGLLLALMDESRFIWLSNPARIFIEVVRGTPIVAQIFIVYYGLGAILASLHPSWALWINSWTAGIGTLALNYAAYEAEIYRAGFQSVDKGQEEAAYSLGLSPSQNFFRIQLPQAIPLMIPPFVNDFIYLLKDSAIISVIAGTELTSVLNFFVRKNASNPLPFFFLAIVLYLLMSLPVSYVAKRLERRLRAAF</sequence>
<dbReference type="PANTHER" id="PTHR30614">
    <property type="entry name" value="MEMBRANE COMPONENT OF AMINO ACID ABC TRANSPORTER"/>
    <property type="match status" value="1"/>
</dbReference>
<evidence type="ECO:0000256" key="7">
    <source>
        <dbReference type="ARBA" id="ARBA00022989"/>
    </source>
</evidence>
<dbReference type="NCBIfam" id="TIGR01726">
    <property type="entry name" value="HEQRo_perm_3TM"/>
    <property type="match status" value="1"/>
</dbReference>
<feature type="transmembrane region" description="Helical" evidence="9">
    <location>
        <begin position="18"/>
        <end position="39"/>
    </location>
</feature>
<dbReference type="EMBL" id="BIFT01000001">
    <property type="protein sequence ID" value="GCE27374.1"/>
    <property type="molecule type" value="Genomic_DNA"/>
</dbReference>
<keyword evidence="4" id="KW-1003">Cell membrane</keyword>
<keyword evidence="7 9" id="KW-1133">Transmembrane helix</keyword>
<evidence type="ECO:0000313" key="12">
    <source>
        <dbReference type="Proteomes" id="UP000287171"/>
    </source>
</evidence>
<evidence type="ECO:0000256" key="5">
    <source>
        <dbReference type="ARBA" id="ARBA00022692"/>
    </source>
</evidence>
<keyword evidence="3 9" id="KW-0813">Transport</keyword>
<comment type="similarity">
    <text evidence="2">Belongs to the binding-protein-dependent transport system permease family. HisMQ subfamily.</text>
</comment>
<feature type="transmembrane region" description="Helical" evidence="9">
    <location>
        <begin position="191"/>
        <end position="212"/>
    </location>
</feature>
<evidence type="ECO:0000256" key="8">
    <source>
        <dbReference type="ARBA" id="ARBA00023136"/>
    </source>
</evidence>